<feature type="compositionally biased region" description="Basic residues" evidence="1">
    <location>
        <begin position="31"/>
        <end position="44"/>
    </location>
</feature>
<protein>
    <submittedName>
        <fullName evidence="2">Uncharacterized protein</fullName>
    </submittedName>
</protein>
<evidence type="ECO:0000313" key="2">
    <source>
        <dbReference type="EMBL" id="KJA18844.1"/>
    </source>
</evidence>
<accession>A0A0D2NIY9</accession>
<keyword evidence="3" id="KW-1185">Reference proteome</keyword>
<sequence length="160" mass="17668">MSVCALKGGASFTRSYARRSPTVHAMSVHRASPRNRQAHAHIRSPHGPSIAHALMSRRTGRLTPGAITTGAFVRLSGARLPLQLSAMAIPRQIYLCAGMPLLIRNLHQPHRPASLRLLPLVIVYTRIGVSSWTPTALSLPPRLWKGRMRRFSSQLWAVCL</sequence>
<gene>
    <name evidence="2" type="ORF">HYPSUDRAFT_914408</name>
</gene>
<evidence type="ECO:0000256" key="1">
    <source>
        <dbReference type="SAM" id="MobiDB-lite"/>
    </source>
</evidence>
<dbReference type="AlphaFoldDB" id="A0A0D2NIY9"/>
<proteinExistence type="predicted"/>
<name>A0A0D2NIY9_HYPSF</name>
<reference evidence="3" key="1">
    <citation type="submission" date="2014-04" db="EMBL/GenBank/DDBJ databases">
        <title>Evolutionary Origins and Diversification of the Mycorrhizal Mutualists.</title>
        <authorList>
            <consortium name="DOE Joint Genome Institute"/>
            <consortium name="Mycorrhizal Genomics Consortium"/>
            <person name="Kohler A."/>
            <person name="Kuo A."/>
            <person name="Nagy L.G."/>
            <person name="Floudas D."/>
            <person name="Copeland A."/>
            <person name="Barry K.W."/>
            <person name="Cichocki N."/>
            <person name="Veneault-Fourrey C."/>
            <person name="LaButti K."/>
            <person name="Lindquist E.A."/>
            <person name="Lipzen A."/>
            <person name="Lundell T."/>
            <person name="Morin E."/>
            <person name="Murat C."/>
            <person name="Riley R."/>
            <person name="Ohm R."/>
            <person name="Sun H."/>
            <person name="Tunlid A."/>
            <person name="Henrissat B."/>
            <person name="Grigoriev I.V."/>
            <person name="Hibbett D.S."/>
            <person name="Martin F."/>
        </authorList>
    </citation>
    <scope>NUCLEOTIDE SEQUENCE [LARGE SCALE GENOMIC DNA]</scope>
    <source>
        <strain evidence="3">FD-334 SS-4</strain>
    </source>
</reference>
<evidence type="ECO:0000313" key="3">
    <source>
        <dbReference type="Proteomes" id="UP000054270"/>
    </source>
</evidence>
<organism evidence="2 3">
    <name type="scientific">Hypholoma sublateritium (strain FD-334 SS-4)</name>
    <dbReference type="NCBI Taxonomy" id="945553"/>
    <lineage>
        <taxon>Eukaryota</taxon>
        <taxon>Fungi</taxon>
        <taxon>Dikarya</taxon>
        <taxon>Basidiomycota</taxon>
        <taxon>Agaricomycotina</taxon>
        <taxon>Agaricomycetes</taxon>
        <taxon>Agaricomycetidae</taxon>
        <taxon>Agaricales</taxon>
        <taxon>Agaricineae</taxon>
        <taxon>Strophariaceae</taxon>
        <taxon>Hypholoma</taxon>
    </lineage>
</organism>
<feature type="region of interest" description="Disordered" evidence="1">
    <location>
        <begin position="23"/>
        <end position="47"/>
    </location>
</feature>
<dbReference type="EMBL" id="KN817584">
    <property type="protein sequence ID" value="KJA18844.1"/>
    <property type="molecule type" value="Genomic_DNA"/>
</dbReference>
<dbReference type="Proteomes" id="UP000054270">
    <property type="component" value="Unassembled WGS sequence"/>
</dbReference>